<evidence type="ECO:0008006" key="3">
    <source>
        <dbReference type="Google" id="ProtNLM"/>
    </source>
</evidence>
<dbReference type="STRING" id="983964.A0A2T3ZRS9"/>
<dbReference type="EMBL" id="KZ679719">
    <property type="protein sequence ID" value="PTB47482.1"/>
    <property type="molecule type" value="Genomic_DNA"/>
</dbReference>
<name>A0A2T3ZRS9_TRIHA</name>
<keyword evidence="2" id="KW-1185">Reference proteome</keyword>
<protein>
    <recommendedName>
        <fullName evidence="3">DUF4939 domain-containing protein</fullName>
    </recommendedName>
</protein>
<evidence type="ECO:0000313" key="1">
    <source>
        <dbReference type="EMBL" id="PTB47482.1"/>
    </source>
</evidence>
<feature type="non-terminal residue" evidence="1">
    <location>
        <position position="1"/>
    </location>
</feature>
<reference evidence="1 2" key="1">
    <citation type="submission" date="2016-07" db="EMBL/GenBank/DDBJ databases">
        <title>Multiple horizontal gene transfer events from other fungi enriched the ability of initially mycotrophic Trichoderma (Ascomycota) to feed on dead plant biomass.</title>
        <authorList>
            <consortium name="DOE Joint Genome Institute"/>
            <person name="Aerts A."/>
            <person name="Atanasova L."/>
            <person name="Chenthamara K."/>
            <person name="Zhang J."/>
            <person name="Grujic M."/>
            <person name="Henrissat B."/>
            <person name="Kuo A."/>
            <person name="Salamov A."/>
            <person name="Lipzen A."/>
            <person name="Labutti K."/>
            <person name="Barry K."/>
            <person name="Miao Y."/>
            <person name="Rahimi M.J."/>
            <person name="Shen Q."/>
            <person name="Grigoriev I.V."/>
            <person name="Kubicek C.P."/>
            <person name="Druzhinina I.S."/>
        </authorList>
    </citation>
    <scope>NUCLEOTIDE SEQUENCE [LARGE SCALE GENOMIC DNA]</scope>
    <source>
        <strain evidence="1 2">CBS 226.95</strain>
    </source>
</reference>
<dbReference type="AlphaFoldDB" id="A0A2T3ZRS9"/>
<organism evidence="1 2">
    <name type="scientific">Trichoderma harzianum CBS 226.95</name>
    <dbReference type="NCBI Taxonomy" id="983964"/>
    <lineage>
        <taxon>Eukaryota</taxon>
        <taxon>Fungi</taxon>
        <taxon>Dikarya</taxon>
        <taxon>Ascomycota</taxon>
        <taxon>Pezizomycotina</taxon>
        <taxon>Sordariomycetes</taxon>
        <taxon>Hypocreomycetidae</taxon>
        <taxon>Hypocreales</taxon>
        <taxon>Hypocreaceae</taxon>
        <taxon>Trichoderma</taxon>
    </lineage>
</organism>
<accession>A0A2T3ZRS9</accession>
<dbReference type="GeneID" id="36619955"/>
<sequence length="72" mass="8519">RQREPGEIIKPPLPDKFKGDPKQIQKFFTDIRNYFSYFPTTMANDVIKIRTAGTCLSKTAKDWFKPHLRDFK</sequence>
<gene>
    <name evidence="1" type="ORF">M431DRAFT_102143</name>
</gene>
<proteinExistence type="predicted"/>
<dbReference type="RefSeq" id="XP_024767159.1">
    <property type="nucleotide sequence ID" value="XM_024911396.1"/>
</dbReference>
<dbReference type="Proteomes" id="UP000241690">
    <property type="component" value="Unassembled WGS sequence"/>
</dbReference>
<evidence type="ECO:0000313" key="2">
    <source>
        <dbReference type="Proteomes" id="UP000241690"/>
    </source>
</evidence>